<feature type="compositionally biased region" description="Basic and acidic residues" evidence="1">
    <location>
        <begin position="8"/>
        <end position="25"/>
    </location>
</feature>
<reference evidence="3 4" key="1">
    <citation type="submission" date="2017-02" db="EMBL/GenBank/DDBJ databases">
        <authorList>
            <person name="Peterson S.W."/>
        </authorList>
    </citation>
    <scope>NUCLEOTIDE SEQUENCE [LARGE SCALE GENOMIC DNA]</scope>
    <source>
        <strain evidence="3 4">CIP104813</strain>
    </source>
</reference>
<dbReference type="Pfam" id="PF09852">
    <property type="entry name" value="DUF2079"/>
    <property type="match status" value="1"/>
</dbReference>
<dbReference type="Proteomes" id="UP000195981">
    <property type="component" value="Unassembled WGS sequence"/>
</dbReference>
<dbReference type="InterPro" id="IPR018650">
    <property type="entry name" value="STSV1_Orf64"/>
</dbReference>
<evidence type="ECO:0000313" key="3">
    <source>
        <dbReference type="EMBL" id="SLM92291.1"/>
    </source>
</evidence>
<evidence type="ECO:0000313" key="4">
    <source>
        <dbReference type="Proteomes" id="UP000195981"/>
    </source>
</evidence>
<feature type="transmembrane region" description="Helical" evidence="2">
    <location>
        <begin position="103"/>
        <end position="122"/>
    </location>
</feature>
<feature type="region of interest" description="Disordered" evidence="1">
    <location>
        <begin position="1"/>
        <end position="30"/>
    </location>
</feature>
<dbReference type="AlphaFoldDB" id="A0A1X6X1D7"/>
<dbReference type="EMBL" id="FWFG01000068">
    <property type="protein sequence ID" value="SLM92291.1"/>
    <property type="molecule type" value="Genomic_DNA"/>
</dbReference>
<feature type="transmembrane region" description="Helical" evidence="2">
    <location>
        <begin position="33"/>
        <end position="53"/>
    </location>
</feature>
<evidence type="ECO:0000256" key="1">
    <source>
        <dbReference type="SAM" id="MobiDB-lite"/>
    </source>
</evidence>
<keyword evidence="2" id="KW-0472">Membrane</keyword>
<evidence type="ECO:0000256" key="2">
    <source>
        <dbReference type="SAM" id="Phobius"/>
    </source>
</evidence>
<feature type="transmembrane region" description="Helical" evidence="2">
    <location>
        <begin position="347"/>
        <end position="367"/>
    </location>
</feature>
<keyword evidence="2" id="KW-1133">Transmembrane helix</keyword>
<feature type="transmembrane region" description="Helical" evidence="2">
    <location>
        <begin position="233"/>
        <end position="252"/>
    </location>
</feature>
<feature type="transmembrane region" description="Helical" evidence="2">
    <location>
        <begin position="143"/>
        <end position="161"/>
    </location>
</feature>
<feature type="transmembrane region" description="Helical" evidence="2">
    <location>
        <begin position="280"/>
        <end position="306"/>
    </location>
</feature>
<evidence type="ECO:0008006" key="5">
    <source>
        <dbReference type="Google" id="ProtNLM"/>
    </source>
</evidence>
<feature type="transmembrane region" description="Helical" evidence="2">
    <location>
        <begin position="167"/>
        <end position="187"/>
    </location>
</feature>
<protein>
    <recommendedName>
        <fullName evidence="5">DUF2079 domain-containing protein</fullName>
    </recommendedName>
</protein>
<keyword evidence="2" id="KW-0812">Transmembrane</keyword>
<sequence length="473" mass="51290">MPEPRPVAARDDTAADIARADRDDTADGTPRSAVSWIIPVLIAVAATAAYGTLSTLQWRTLQAPSWDPGIFSELAKAYSRLEAPIVPIKGDDVNLLGDHFHPILVLLGPIWAIWPSGLALLWTQAALFGVSAIPLARLAIERLGTVTGTLAGIAYAFSFGLQSAQDVQFHEIAFGVPILAMSLTRLLRGRVLSACIWGGLLVFVKEDLGLTVLMLGLVIALRGRAHRLEGIGLALWGGGWFVLSMFVILPLLNTAGQYDYTDNLGSLWEVFVPLDKWQTVVMLILLAGCVGLRSPLMALMLPTLAWRFTGTVEFYWDWYWHYNAVLMPIALASLLDVAPRLRPWNRAVAVIASLGVTAMLAGSMPLADLVRPASWEPTWRAEPARAAMEAVPDGATVATDITLMSPLVTDHDVQWTHGPNRRVPQCVLTDQYAFSWGTAPPTSTAAWADEHYGQAPGTFTETFADGGFAVACR</sequence>
<feature type="transmembrane region" description="Helical" evidence="2">
    <location>
        <begin position="318"/>
        <end position="335"/>
    </location>
</feature>
<feature type="transmembrane region" description="Helical" evidence="2">
    <location>
        <begin position="194"/>
        <end position="221"/>
    </location>
</feature>
<proteinExistence type="predicted"/>
<organism evidence="3 4">
    <name type="scientific">Brachybacterium nesterenkovii</name>
    <dbReference type="NCBI Taxonomy" id="47847"/>
    <lineage>
        <taxon>Bacteria</taxon>
        <taxon>Bacillati</taxon>
        <taxon>Actinomycetota</taxon>
        <taxon>Actinomycetes</taxon>
        <taxon>Micrococcales</taxon>
        <taxon>Dermabacteraceae</taxon>
        <taxon>Brachybacterium</taxon>
    </lineage>
</organism>
<keyword evidence="4" id="KW-1185">Reference proteome</keyword>
<accession>A0A1X6X1D7</accession>
<name>A0A1X6X1D7_9MICO</name>
<gene>
    <name evidence="3" type="ORF">FM110_07835</name>
</gene>
<dbReference type="RefSeq" id="WP_234992058.1">
    <property type="nucleotide sequence ID" value="NZ_FWFG01000068.1"/>
</dbReference>